<dbReference type="Pfam" id="PF00146">
    <property type="entry name" value="NADHdh"/>
    <property type="match status" value="1"/>
</dbReference>
<proteinExistence type="predicted"/>
<reference evidence="6" key="1">
    <citation type="journal article" date="2014" name="Front. Microbiol.">
        <title>High frequency of phylogenetically diverse reductive dehalogenase-homologous genes in deep subseafloor sedimentary metagenomes.</title>
        <authorList>
            <person name="Kawai M."/>
            <person name="Futagami T."/>
            <person name="Toyoda A."/>
            <person name="Takaki Y."/>
            <person name="Nishi S."/>
            <person name="Hori S."/>
            <person name="Arai W."/>
            <person name="Tsubouchi T."/>
            <person name="Morono Y."/>
            <person name="Uchiyama I."/>
            <person name="Ito T."/>
            <person name="Fujiyama A."/>
            <person name="Inagaki F."/>
            <person name="Takami H."/>
        </authorList>
    </citation>
    <scope>NUCLEOTIDE SEQUENCE</scope>
    <source>
        <strain evidence="6">Expedition CK06-06</strain>
    </source>
</reference>
<dbReference type="InterPro" id="IPR001694">
    <property type="entry name" value="NADH_UbQ_OxRdtase_su1/FPO"/>
</dbReference>
<evidence type="ECO:0000256" key="3">
    <source>
        <dbReference type="ARBA" id="ARBA00022989"/>
    </source>
</evidence>
<comment type="caution">
    <text evidence="6">The sequence shown here is derived from an EMBL/GenBank/DDBJ whole genome shotgun (WGS) entry which is preliminary data.</text>
</comment>
<keyword evidence="4 5" id="KW-0472">Membrane</keyword>
<keyword evidence="3 5" id="KW-1133">Transmembrane helix</keyword>
<feature type="transmembrane region" description="Helical" evidence="5">
    <location>
        <begin position="114"/>
        <end position="135"/>
    </location>
</feature>
<name>X1ER12_9ZZZZ</name>
<evidence type="ECO:0000313" key="6">
    <source>
        <dbReference type="EMBL" id="GAH11073.1"/>
    </source>
</evidence>
<evidence type="ECO:0008006" key="7">
    <source>
        <dbReference type="Google" id="ProtNLM"/>
    </source>
</evidence>
<evidence type="ECO:0000256" key="2">
    <source>
        <dbReference type="ARBA" id="ARBA00022692"/>
    </source>
</evidence>
<dbReference type="PANTHER" id="PTHR43359:SF1">
    <property type="entry name" value="FORMATE HYDROGENLYASE SUBUNIT 4-RELATED"/>
    <property type="match status" value="1"/>
</dbReference>
<keyword evidence="2 5" id="KW-0812">Transmembrane</keyword>
<comment type="subcellular location">
    <subcellularLocation>
        <location evidence="1">Membrane</location>
        <topology evidence="1">Multi-pass membrane protein</topology>
    </subcellularLocation>
</comment>
<sequence>MLFTLLVVTPGEVAKVPFDIAEGETEIAGGLLVEYSGRNLALFYLADTIKAFAMVSLVVALFFPYNLSPVIGIEPAAPAVVVDALFFLLKVFLVMFISVILIRTAMARFKISQASYIYIMAMTLIGLVGLILLHVDMIA</sequence>
<dbReference type="EMBL" id="BART01032450">
    <property type="protein sequence ID" value="GAH11073.1"/>
    <property type="molecule type" value="Genomic_DNA"/>
</dbReference>
<feature type="transmembrane region" description="Helical" evidence="5">
    <location>
        <begin position="41"/>
        <end position="65"/>
    </location>
</feature>
<gene>
    <name evidence="6" type="ORF">S01H4_56073</name>
</gene>
<dbReference type="AlphaFoldDB" id="X1ER12"/>
<feature type="transmembrane region" description="Helical" evidence="5">
    <location>
        <begin position="77"/>
        <end position="102"/>
    </location>
</feature>
<evidence type="ECO:0000256" key="4">
    <source>
        <dbReference type="ARBA" id="ARBA00023136"/>
    </source>
</evidence>
<dbReference type="GO" id="GO:0005886">
    <property type="term" value="C:plasma membrane"/>
    <property type="evidence" value="ECO:0007669"/>
    <property type="project" value="TreeGrafter"/>
</dbReference>
<evidence type="ECO:0000256" key="1">
    <source>
        <dbReference type="ARBA" id="ARBA00004141"/>
    </source>
</evidence>
<dbReference type="PROSITE" id="PS00668">
    <property type="entry name" value="COMPLEX1_ND1_2"/>
    <property type="match status" value="1"/>
</dbReference>
<dbReference type="InterPro" id="IPR052561">
    <property type="entry name" value="ComplexI_Subunit1"/>
</dbReference>
<dbReference type="PANTHER" id="PTHR43359">
    <property type="entry name" value="FORMATE HYDROGENLYASE SUBUNIT 4"/>
    <property type="match status" value="1"/>
</dbReference>
<accession>X1ER12</accession>
<evidence type="ECO:0000256" key="5">
    <source>
        <dbReference type="SAM" id="Phobius"/>
    </source>
</evidence>
<organism evidence="6">
    <name type="scientific">marine sediment metagenome</name>
    <dbReference type="NCBI Taxonomy" id="412755"/>
    <lineage>
        <taxon>unclassified sequences</taxon>
        <taxon>metagenomes</taxon>
        <taxon>ecological metagenomes</taxon>
    </lineage>
</organism>
<protein>
    <recommendedName>
        <fullName evidence="7">NADH-quinone oxidoreductase subunit H</fullName>
    </recommendedName>
</protein>
<dbReference type="InterPro" id="IPR018086">
    <property type="entry name" value="NADH_UbQ_OxRdtase_su1_CS"/>
</dbReference>